<dbReference type="EMBL" id="PKPP01002222">
    <property type="protein sequence ID" value="PWA76797.1"/>
    <property type="molecule type" value="Genomic_DNA"/>
</dbReference>
<evidence type="ECO:0000256" key="1">
    <source>
        <dbReference type="SAM" id="MobiDB-lite"/>
    </source>
</evidence>
<dbReference type="AlphaFoldDB" id="A0A2U1NTL0"/>
<protein>
    <submittedName>
        <fullName evidence="2">Uncharacterized protein</fullName>
    </submittedName>
</protein>
<keyword evidence="3" id="KW-1185">Reference proteome</keyword>
<evidence type="ECO:0000313" key="2">
    <source>
        <dbReference type="EMBL" id="PWA76797.1"/>
    </source>
</evidence>
<feature type="region of interest" description="Disordered" evidence="1">
    <location>
        <begin position="132"/>
        <end position="175"/>
    </location>
</feature>
<sequence>MKVKLLVRIEGENWDDSPDPTNIVRDYRKNKTVSVVDEKVSGNVVRNRRQNYRMPYDAILKDPAADVMLGAAGSVQRSITEGTRSDDEVNMVARLLIDIANGSSETRTSSGIVPEARALAETVGRSSVTYIPTNVANGSGHHNREQVGPSIRPKRNGRKPIWVKDYMGDTEEESQ</sequence>
<reference evidence="2 3" key="1">
    <citation type="journal article" date="2018" name="Mol. Plant">
        <title>The genome of Artemisia annua provides insight into the evolution of Asteraceae family and artemisinin biosynthesis.</title>
        <authorList>
            <person name="Shen Q."/>
            <person name="Zhang L."/>
            <person name="Liao Z."/>
            <person name="Wang S."/>
            <person name="Yan T."/>
            <person name="Shi P."/>
            <person name="Liu M."/>
            <person name="Fu X."/>
            <person name="Pan Q."/>
            <person name="Wang Y."/>
            <person name="Lv Z."/>
            <person name="Lu X."/>
            <person name="Zhang F."/>
            <person name="Jiang W."/>
            <person name="Ma Y."/>
            <person name="Chen M."/>
            <person name="Hao X."/>
            <person name="Li L."/>
            <person name="Tang Y."/>
            <person name="Lv G."/>
            <person name="Zhou Y."/>
            <person name="Sun X."/>
            <person name="Brodelius P.E."/>
            <person name="Rose J.K.C."/>
            <person name="Tang K."/>
        </authorList>
    </citation>
    <scope>NUCLEOTIDE SEQUENCE [LARGE SCALE GENOMIC DNA]</scope>
    <source>
        <strain evidence="3">cv. Huhao1</strain>
        <tissue evidence="2">Leaf</tissue>
    </source>
</reference>
<dbReference type="Proteomes" id="UP000245207">
    <property type="component" value="Unassembled WGS sequence"/>
</dbReference>
<comment type="caution">
    <text evidence="2">The sequence shown here is derived from an EMBL/GenBank/DDBJ whole genome shotgun (WGS) entry which is preliminary data.</text>
</comment>
<name>A0A2U1NTL0_ARTAN</name>
<accession>A0A2U1NTL0</accession>
<organism evidence="2 3">
    <name type="scientific">Artemisia annua</name>
    <name type="common">Sweet wormwood</name>
    <dbReference type="NCBI Taxonomy" id="35608"/>
    <lineage>
        <taxon>Eukaryota</taxon>
        <taxon>Viridiplantae</taxon>
        <taxon>Streptophyta</taxon>
        <taxon>Embryophyta</taxon>
        <taxon>Tracheophyta</taxon>
        <taxon>Spermatophyta</taxon>
        <taxon>Magnoliopsida</taxon>
        <taxon>eudicotyledons</taxon>
        <taxon>Gunneridae</taxon>
        <taxon>Pentapetalae</taxon>
        <taxon>asterids</taxon>
        <taxon>campanulids</taxon>
        <taxon>Asterales</taxon>
        <taxon>Asteraceae</taxon>
        <taxon>Asteroideae</taxon>
        <taxon>Anthemideae</taxon>
        <taxon>Artemisiinae</taxon>
        <taxon>Artemisia</taxon>
    </lineage>
</organism>
<proteinExistence type="predicted"/>
<gene>
    <name evidence="2" type="ORF">CTI12_AA231270</name>
</gene>
<evidence type="ECO:0000313" key="3">
    <source>
        <dbReference type="Proteomes" id="UP000245207"/>
    </source>
</evidence>